<dbReference type="Proteomes" id="UP000588186">
    <property type="component" value="Unassembled WGS sequence"/>
</dbReference>
<keyword evidence="2" id="KW-1185">Reference proteome</keyword>
<evidence type="ECO:0000313" key="1">
    <source>
        <dbReference type="EMBL" id="CAD2070669.1"/>
    </source>
</evidence>
<gene>
    <name evidence="1" type="ORF">JEOPIN946_00067</name>
</gene>
<accession>A0A6V7R032</accession>
<dbReference type="EMBL" id="CAJEWB010000002">
    <property type="protein sequence ID" value="CAD2070669.1"/>
    <property type="molecule type" value="Genomic_DNA"/>
</dbReference>
<protein>
    <submittedName>
        <fullName evidence="1">Uncharacterized protein</fullName>
    </submittedName>
</protein>
<name>A0A6V7R032_9BACL</name>
<evidence type="ECO:0000313" key="2">
    <source>
        <dbReference type="Proteomes" id="UP000588186"/>
    </source>
</evidence>
<proteinExistence type="predicted"/>
<dbReference type="RefSeq" id="WP_186075805.1">
    <property type="nucleotide sequence ID" value="NZ_CAJEWB010000002.1"/>
</dbReference>
<organism evidence="1 2">
    <name type="scientific">Phocicoccus pinnipedialis</name>
    <dbReference type="NCBI Taxonomy" id="110845"/>
    <lineage>
        <taxon>Bacteria</taxon>
        <taxon>Bacillati</taxon>
        <taxon>Bacillota</taxon>
        <taxon>Bacilli</taxon>
        <taxon>Bacillales</taxon>
        <taxon>Salinicoccaceae</taxon>
        <taxon>Phocicoccus</taxon>
    </lineage>
</organism>
<reference evidence="1 2" key="1">
    <citation type="submission" date="2020-07" db="EMBL/GenBank/DDBJ databases">
        <authorList>
            <person name="Criscuolo A."/>
        </authorList>
    </citation>
    <scope>NUCLEOTIDE SEQUENCE [LARGE SCALE GENOMIC DNA]</scope>
    <source>
        <strain evidence="1">CIP107946</strain>
    </source>
</reference>
<comment type="caution">
    <text evidence="1">The sequence shown here is derived from an EMBL/GenBank/DDBJ whole genome shotgun (WGS) entry which is preliminary data.</text>
</comment>
<sequence length="83" mass="9581">MFFENGEAAITFQVKRVFTDKERQTFLERFAPYKSDELESLIVTESTVNLLYNPTKIMERHDTIEPAGIPFEVLKKVVGDVIV</sequence>
<dbReference type="AlphaFoldDB" id="A0A6V7R032"/>